<dbReference type="InterPro" id="IPR036864">
    <property type="entry name" value="Zn2-C6_fun-type_DNA-bd_sf"/>
</dbReference>
<evidence type="ECO:0000313" key="8">
    <source>
        <dbReference type="EMBL" id="OGM46144.1"/>
    </source>
</evidence>
<keyword evidence="9" id="KW-1185">Reference proteome</keyword>
<dbReference type="Pfam" id="PF11951">
    <property type="entry name" value="Fungal_trans_2"/>
    <property type="match status" value="1"/>
</dbReference>
<dbReference type="GO" id="GO:0000981">
    <property type="term" value="F:DNA-binding transcription factor activity, RNA polymerase II-specific"/>
    <property type="evidence" value="ECO:0007669"/>
    <property type="project" value="InterPro"/>
</dbReference>
<dbReference type="Proteomes" id="UP000179179">
    <property type="component" value="Unassembled WGS sequence"/>
</dbReference>
<proteinExistence type="predicted"/>
<dbReference type="Gene3D" id="4.10.240.10">
    <property type="entry name" value="Zn(2)-C6 fungal-type DNA-binding domain"/>
    <property type="match status" value="1"/>
</dbReference>
<keyword evidence="3" id="KW-0238">DNA-binding</keyword>
<evidence type="ECO:0000256" key="1">
    <source>
        <dbReference type="ARBA" id="ARBA00004123"/>
    </source>
</evidence>
<dbReference type="PANTHER" id="PTHR37534:SF49">
    <property type="entry name" value="LYSINE BIOSYNTHESIS REGULATORY PROTEIN LYS14"/>
    <property type="match status" value="1"/>
</dbReference>
<evidence type="ECO:0000256" key="4">
    <source>
        <dbReference type="ARBA" id="ARBA00023163"/>
    </source>
</evidence>
<feature type="compositionally biased region" description="Polar residues" evidence="6">
    <location>
        <begin position="88"/>
        <end position="106"/>
    </location>
</feature>
<dbReference type="InterPro" id="IPR001138">
    <property type="entry name" value="Zn2Cys6_DnaBD"/>
</dbReference>
<dbReference type="GO" id="GO:0000976">
    <property type="term" value="F:transcription cis-regulatory region binding"/>
    <property type="evidence" value="ECO:0007669"/>
    <property type="project" value="TreeGrafter"/>
</dbReference>
<keyword evidence="2" id="KW-0805">Transcription regulation</keyword>
<protein>
    <recommendedName>
        <fullName evidence="7">Zn(2)-C6 fungal-type domain-containing protein</fullName>
    </recommendedName>
</protein>
<dbReference type="STRING" id="109264.A0A1F8A354"/>
<dbReference type="EMBL" id="LYCR01000034">
    <property type="protein sequence ID" value="OGM46144.1"/>
    <property type="molecule type" value="Genomic_DNA"/>
</dbReference>
<dbReference type="GO" id="GO:0005634">
    <property type="term" value="C:nucleus"/>
    <property type="evidence" value="ECO:0007669"/>
    <property type="project" value="UniProtKB-SubCell"/>
</dbReference>
<evidence type="ECO:0000256" key="6">
    <source>
        <dbReference type="SAM" id="MobiDB-lite"/>
    </source>
</evidence>
<dbReference type="GeneID" id="34448289"/>
<comment type="subcellular location">
    <subcellularLocation>
        <location evidence="1">Nucleus</location>
    </subcellularLocation>
</comment>
<evidence type="ECO:0000259" key="7">
    <source>
        <dbReference type="PROSITE" id="PS50048"/>
    </source>
</evidence>
<dbReference type="AlphaFoldDB" id="A0A1F8A354"/>
<dbReference type="RefSeq" id="XP_022389861.1">
    <property type="nucleotide sequence ID" value="XM_022532028.1"/>
</dbReference>
<dbReference type="PROSITE" id="PS50048">
    <property type="entry name" value="ZN2_CY6_FUNGAL_2"/>
    <property type="match status" value="1"/>
</dbReference>
<organism evidence="8 9">
    <name type="scientific">Aspergillus bombycis</name>
    <dbReference type="NCBI Taxonomy" id="109264"/>
    <lineage>
        <taxon>Eukaryota</taxon>
        <taxon>Fungi</taxon>
        <taxon>Dikarya</taxon>
        <taxon>Ascomycota</taxon>
        <taxon>Pezizomycotina</taxon>
        <taxon>Eurotiomycetes</taxon>
        <taxon>Eurotiomycetidae</taxon>
        <taxon>Eurotiales</taxon>
        <taxon>Aspergillaceae</taxon>
        <taxon>Aspergillus</taxon>
    </lineage>
</organism>
<sequence>MKSRTNPACGTCRKKCRKCDRARPVCNRCRVKGLHCEGYPPRFLFFQDQLSSKREQRDGSMLSSSEPSPSSKTLRAQYTVTTDDENPGQETPSNNTTTTNGQSRTASNHKTRTRRPNQPQRKPDKVSNATTATKDAIGSTKTLLTAPIDDILTLPETEKLLCYFDKNLCRALIIETDDLHNPFRGYILPLAYQDTGILHAVLGLTMCHINASGKRETENISVARMIEHQLSALQSLSSLLMKEEIYGLTDDEQDLLLAVVILLVLYDICETGVSSHGVHLTGAGYICGKLAQQPKVVTSPRTTFLLTALAWLDVLRGFSGAEKLAYSDDVRRCIVEAEHFNLEILVGCPVELFYEIGCVLTAGKQYLDGKLSRDDFQDLLNDAEQFFRAWDPDSAAFPGEDPEWIQLAEAYRHVCIIRVLRFPNTWAVPCEDRRIQSSVRAILDASAGISAGSTWFKRLLFPLFIAGAETSIPHQKRYVEFCMREIKRSTGFPHPAMNELLSRVWGERQRQADKSGNIPWMEFTCSKDLVRQHDYLMF</sequence>
<keyword evidence="5" id="KW-0539">Nucleus</keyword>
<evidence type="ECO:0000256" key="3">
    <source>
        <dbReference type="ARBA" id="ARBA00023125"/>
    </source>
</evidence>
<dbReference type="PANTHER" id="PTHR37534">
    <property type="entry name" value="TRANSCRIPTIONAL ACTIVATOR PROTEIN UGA3"/>
    <property type="match status" value="1"/>
</dbReference>
<dbReference type="InterPro" id="IPR021858">
    <property type="entry name" value="Fun_TF"/>
</dbReference>
<dbReference type="GO" id="GO:0008270">
    <property type="term" value="F:zinc ion binding"/>
    <property type="evidence" value="ECO:0007669"/>
    <property type="project" value="InterPro"/>
</dbReference>
<reference evidence="8 9" key="1">
    <citation type="journal article" date="2016" name="Genome Biol. Evol.">
        <title>Draft genome sequence of an aflatoxigenic Aspergillus species, A. bombycis.</title>
        <authorList>
            <person name="Moore G.G."/>
            <person name="Mack B.M."/>
            <person name="Beltz S.B."/>
            <person name="Gilbert M.K."/>
        </authorList>
    </citation>
    <scope>NUCLEOTIDE SEQUENCE [LARGE SCALE GENOMIC DNA]</scope>
    <source>
        <strain evidence="9">NRRL 26010</strain>
    </source>
</reference>
<comment type="caution">
    <text evidence="8">The sequence shown here is derived from an EMBL/GenBank/DDBJ whole genome shotgun (WGS) entry which is preliminary data.</text>
</comment>
<gene>
    <name evidence="8" type="ORF">ABOM_004899</name>
</gene>
<accession>A0A1F8A354</accession>
<feature type="compositionally biased region" description="Polar residues" evidence="6">
    <location>
        <begin position="72"/>
        <end position="81"/>
    </location>
</feature>
<dbReference type="OrthoDB" id="25818at2759"/>
<keyword evidence="4" id="KW-0804">Transcription</keyword>
<dbReference type="CDD" id="cd00067">
    <property type="entry name" value="GAL4"/>
    <property type="match status" value="1"/>
</dbReference>
<evidence type="ECO:0000256" key="5">
    <source>
        <dbReference type="ARBA" id="ARBA00023242"/>
    </source>
</evidence>
<evidence type="ECO:0000256" key="2">
    <source>
        <dbReference type="ARBA" id="ARBA00023015"/>
    </source>
</evidence>
<dbReference type="SMART" id="SM00066">
    <property type="entry name" value="GAL4"/>
    <property type="match status" value="1"/>
</dbReference>
<feature type="domain" description="Zn(2)-C6 fungal-type" evidence="7">
    <location>
        <begin position="8"/>
        <end position="36"/>
    </location>
</feature>
<name>A0A1F8A354_9EURO</name>
<dbReference type="SUPFAM" id="SSF57701">
    <property type="entry name" value="Zn2/Cys6 DNA-binding domain"/>
    <property type="match status" value="1"/>
</dbReference>
<evidence type="ECO:0000313" key="9">
    <source>
        <dbReference type="Proteomes" id="UP000179179"/>
    </source>
</evidence>
<dbReference type="GO" id="GO:0045944">
    <property type="term" value="P:positive regulation of transcription by RNA polymerase II"/>
    <property type="evidence" value="ECO:0007669"/>
    <property type="project" value="TreeGrafter"/>
</dbReference>
<dbReference type="Pfam" id="PF00172">
    <property type="entry name" value="Zn_clus"/>
    <property type="match status" value="1"/>
</dbReference>
<feature type="region of interest" description="Disordered" evidence="6">
    <location>
        <begin position="54"/>
        <end position="133"/>
    </location>
</feature>